<feature type="transmembrane region" description="Helical" evidence="2">
    <location>
        <begin position="59"/>
        <end position="76"/>
    </location>
</feature>
<dbReference type="Pfam" id="PF07584">
    <property type="entry name" value="BatA"/>
    <property type="match status" value="1"/>
</dbReference>
<dbReference type="RefSeq" id="WP_213527803.1">
    <property type="nucleotide sequence ID" value="NZ_BOVJ01000033.1"/>
</dbReference>
<dbReference type="Gene3D" id="3.40.50.410">
    <property type="entry name" value="von Willebrand factor, type A domain"/>
    <property type="match status" value="1"/>
</dbReference>
<feature type="region of interest" description="Disordered" evidence="1">
    <location>
        <begin position="553"/>
        <end position="573"/>
    </location>
</feature>
<feature type="transmembrane region" description="Helical" evidence="2">
    <location>
        <begin position="6"/>
        <end position="24"/>
    </location>
</feature>
<dbReference type="InterPro" id="IPR036465">
    <property type="entry name" value="vWFA_dom_sf"/>
</dbReference>
<feature type="domain" description="VWFA" evidence="4">
    <location>
        <begin position="91"/>
        <end position="209"/>
    </location>
</feature>
<evidence type="ECO:0000259" key="3">
    <source>
        <dbReference type="Pfam" id="PF07584"/>
    </source>
</evidence>
<dbReference type="Proteomes" id="UP000680304">
    <property type="component" value="Unassembled WGS sequence"/>
</dbReference>
<feature type="compositionally biased region" description="Low complexity" evidence="1">
    <location>
        <begin position="626"/>
        <end position="641"/>
    </location>
</feature>
<dbReference type="PANTHER" id="PTHR37464:SF1">
    <property type="entry name" value="BLL2463 PROTEIN"/>
    <property type="match status" value="1"/>
</dbReference>
<dbReference type="PANTHER" id="PTHR37464">
    <property type="entry name" value="BLL2463 PROTEIN"/>
    <property type="match status" value="1"/>
</dbReference>
<evidence type="ECO:0000313" key="5">
    <source>
        <dbReference type="EMBL" id="GIQ62500.1"/>
    </source>
</evidence>
<organism evidence="5 6">
    <name type="scientific">Paenibacillus cisolokensis</name>
    <dbReference type="NCBI Taxonomy" id="1658519"/>
    <lineage>
        <taxon>Bacteria</taxon>
        <taxon>Bacillati</taxon>
        <taxon>Bacillota</taxon>
        <taxon>Bacilli</taxon>
        <taxon>Bacillales</taxon>
        <taxon>Paenibacillaceae</taxon>
        <taxon>Paenibacillus</taxon>
    </lineage>
</organism>
<dbReference type="EMBL" id="BOVJ01000033">
    <property type="protein sequence ID" value="GIQ62500.1"/>
    <property type="molecule type" value="Genomic_DNA"/>
</dbReference>
<keyword evidence="2" id="KW-1133">Transmembrane helix</keyword>
<evidence type="ECO:0000259" key="4">
    <source>
        <dbReference type="Pfam" id="PF13519"/>
    </source>
</evidence>
<dbReference type="Pfam" id="PF13519">
    <property type="entry name" value="VWA_2"/>
    <property type="match status" value="1"/>
</dbReference>
<proteinExistence type="predicted"/>
<name>A0ABQ4N2W2_9BACL</name>
<evidence type="ECO:0000256" key="2">
    <source>
        <dbReference type="SAM" id="Phobius"/>
    </source>
</evidence>
<keyword evidence="2" id="KW-0812">Transmembrane</keyword>
<evidence type="ECO:0000313" key="6">
    <source>
        <dbReference type="Proteomes" id="UP000680304"/>
    </source>
</evidence>
<dbReference type="InterPro" id="IPR002035">
    <property type="entry name" value="VWF_A"/>
</dbReference>
<reference evidence="5 6" key="1">
    <citation type="submission" date="2021-04" db="EMBL/GenBank/DDBJ databases">
        <title>Draft genome sequence of Paenibacillus cisolokensis, LC2-13A.</title>
        <authorList>
            <person name="Uke A."/>
            <person name="Chhe C."/>
            <person name="Baramee S."/>
            <person name="Kosugi A."/>
        </authorList>
    </citation>
    <scope>NUCLEOTIDE SEQUENCE [LARGE SCALE GENOMIC DNA]</scope>
    <source>
        <strain evidence="5 6">LC2-13A</strain>
    </source>
</reference>
<dbReference type="SUPFAM" id="SSF53300">
    <property type="entry name" value="vWA-like"/>
    <property type="match status" value="1"/>
</dbReference>
<protein>
    <recommendedName>
        <fullName evidence="7">VWFA domain-containing protein</fullName>
    </recommendedName>
</protein>
<comment type="caution">
    <text evidence="5">The sequence shown here is derived from an EMBL/GenBank/DDBJ whole genome shotgun (WGS) entry which is preliminary data.</text>
</comment>
<sequence length="678" mass="72128">MQFQSVASLWFALALPAIALMYMLKRTYDDTIVPSHLLWRKALREQEANRPWQKLRSRLLMLLQLLAAALLVFALTDPVLLKGGTAAGHAVIVIDRSASMSALAPQDAAADEGSGTASAAGGRTMLQAAAELAGQWLDDQPAGREVTLIGTGPQPEVLAARTADRSALRDALSRLEPVYGVTDDAAALSLADSLAREEEEGEIVLFSDGRWLDESSQDLALHAPFSLFDVGTEKGSAPPAWNNVSIAHFGIKPEPEGKAGNRGLVTIRNESGAPRNVTLEVFAEGKEGTVARAQTTVPPGEWKSVTLGSLPDAAYYKAVLRSARDVYAADDTAYQFPPASQTHNVLLVTGGNLFLDKALQLAGARTIKANASSFEPDAETVKAVDWVVLDGVSDEDIRSAAWRQLLDAKPVWRIVDADAPPEGTVARTPSGGEVKLKPHEVTRYTTFEETHIGRIVTGDGARGWGEPIVTYGGLPAIYADIRDGRPMLTFSFSLSDTDLPLRPEFPILVMQAAEWMGGGDRRQLGVAVAGGTIEVPLSPDADDARFVPVETAVAEDEAEERAADRTEGRLSGTQTVPAVPGLYRFVETDMDGRELSGRFLAITADPRESLAGSSLRVSRAAEGRAEGSSAAPDGNAAEAGPAAKPAFAQGASLAPWAALALLLLLAAEWEVYRRGRSG</sequence>
<evidence type="ECO:0000256" key="1">
    <source>
        <dbReference type="SAM" id="MobiDB-lite"/>
    </source>
</evidence>
<feature type="region of interest" description="Disordered" evidence="1">
    <location>
        <begin position="612"/>
        <end position="641"/>
    </location>
</feature>
<accession>A0ABQ4N2W2</accession>
<dbReference type="InterPro" id="IPR024163">
    <property type="entry name" value="Aerotolerance_reg_N"/>
</dbReference>
<evidence type="ECO:0008006" key="7">
    <source>
        <dbReference type="Google" id="ProtNLM"/>
    </source>
</evidence>
<keyword evidence="2" id="KW-0472">Membrane</keyword>
<feature type="domain" description="Aerotolerance regulator N-terminal" evidence="3">
    <location>
        <begin position="1"/>
        <end position="78"/>
    </location>
</feature>
<keyword evidence="6" id="KW-1185">Reference proteome</keyword>
<gene>
    <name evidence="5" type="ORF">PACILC2_10680</name>
</gene>